<keyword evidence="17" id="KW-0756">Sterol biosynthesis</keyword>
<evidence type="ECO:0000256" key="26">
    <source>
        <dbReference type="ARBA" id="ARBA00032873"/>
    </source>
</evidence>
<dbReference type="GO" id="GO:0006695">
    <property type="term" value="P:cholesterol biosynthetic process"/>
    <property type="evidence" value="ECO:0007669"/>
    <property type="project" value="UniProtKB-KW"/>
</dbReference>
<evidence type="ECO:0000256" key="15">
    <source>
        <dbReference type="ARBA" id="ARBA00022955"/>
    </source>
</evidence>
<dbReference type="EC" id="2.5.1.1" evidence="7"/>
<evidence type="ECO:0000256" key="21">
    <source>
        <dbReference type="ARBA" id="ARBA00023229"/>
    </source>
</evidence>
<dbReference type="SFLD" id="SFLDG01017">
    <property type="entry name" value="Polyprenyl_Transferase_Like"/>
    <property type="match status" value="1"/>
</dbReference>
<dbReference type="GO" id="GO:0045337">
    <property type="term" value="P:farnesyl diphosphate biosynthetic process"/>
    <property type="evidence" value="ECO:0007669"/>
    <property type="project" value="TreeGrafter"/>
</dbReference>
<evidence type="ECO:0000256" key="16">
    <source>
        <dbReference type="ARBA" id="ARBA00022990"/>
    </source>
</evidence>
<evidence type="ECO:0000313" key="35">
    <source>
        <dbReference type="Proteomes" id="UP000001811"/>
    </source>
</evidence>
<dbReference type="Gene3D" id="1.10.600.10">
    <property type="entry name" value="Farnesyl Diphosphate Synthase"/>
    <property type="match status" value="1"/>
</dbReference>
<proteinExistence type="inferred from homology"/>
<dbReference type="SUPFAM" id="SSF48576">
    <property type="entry name" value="Terpenoid synthases"/>
    <property type="match status" value="1"/>
</dbReference>
<evidence type="ECO:0000256" key="22">
    <source>
        <dbReference type="ARBA" id="ARBA00023278"/>
    </source>
</evidence>
<accession>A0A5F9DPF2</accession>
<evidence type="ECO:0000256" key="17">
    <source>
        <dbReference type="ARBA" id="ARBA00023011"/>
    </source>
</evidence>
<comment type="function">
    <text evidence="30">Key enzyme in isoprenoid biosynthesis which catalyzes the formation of farnesyl diphosphate (FPP), a precursor for several classes of essential metabolites including sterols, dolichols, carotenoids, and ubiquinones. FPP also serves as substrate for protein farnesylation and geranylgeranylation. Catalyzes the sequential condensation of isopentenyl pyrophosphate with the allylic pyrophosphates, dimethylallyl pyrophosphate, and then with the resultant geranylpyrophosphate to the ultimate product farnesyl pyrophosphate.</text>
</comment>
<dbReference type="GO" id="GO:0004161">
    <property type="term" value="F:dimethylallyltranstransferase activity"/>
    <property type="evidence" value="ECO:0007669"/>
    <property type="project" value="UniProtKB-EC"/>
</dbReference>
<evidence type="ECO:0000256" key="29">
    <source>
        <dbReference type="ARBA" id="ARBA00049399"/>
    </source>
</evidence>
<keyword evidence="15" id="KW-0752">Steroid biosynthesis</keyword>
<gene>
    <name evidence="34" type="primary">FDPS</name>
</gene>
<dbReference type="InterPro" id="IPR008949">
    <property type="entry name" value="Isoprenoid_synthase_dom_sf"/>
</dbReference>
<keyword evidence="8" id="KW-0963">Cytoplasm</keyword>
<comment type="catalytic activity">
    <reaction evidence="28">
        <text>isopentenyl diphosphate + dimethylallyl diphosphate = (2E)-geranyl diphosphate + diphosphate</text>
        <dbReference type="Rhea" id="RHEA:22408"/>
        <dbReference type="ChEBI" id="CHEBI:33019"/>
        <dbReference type="ChEBI" id="CHEBI:57623"/>
        <dbReference type="ChEBI" id="CHEBI:58057"/>
        <dbReference type="ChEBI" id="CHEBI:128769"/>
        <dbReference type="EC" id="2.5.1.1"/>
    </reaction>
</comment>
<dbReference type="Pfam" id="PF00348">
    <property type="entry name" value="polyprenyl_synt"/>
    <property type="match status" value="1"/>
</dbReference>
<evidence type="ECO:0000256" key="28">
    <source>
        <dbReference type="ARBA" id="ARBA00049291"/>
    </source>
</evidence>
<comment type="catalytic activity">
    <reaction evidence="29">
        <text>isopentenyl diphosphate + (2E)-geranyl diphosphate = (2E,6E)-farnesyl diphosphate + diphosphate</text>
        <dbReference type="Rhea" id="RHEA:19361"/>
        <dbReference type="ChEBI" id="CHEBI:33019"/>
        <dbReference type="ChEBI" id="CHEBI:58057"/>
        <dbReference type="ChEBI" id="CHEBI:128769"/>
        <dbReference type="ChEBI" id="CHEBI:175763"/>
        <dbReference type="EC" id="2.5.1.10"/>
    </reaction>
</comment>
<dbReference type="EMBL" id="AAGW02000447">
    <property type="status" value="NOT_ANNOTATED_CDS"/>
    <property type="molecule type" value="Genomic_DNA"/>
</dbReference>
<reference evidence="34" key="2">
    <citation type="submission" date="2025-08" db="UniProtKB">
        <authorList>
            <consortium name="Ensembl"/>
        </authorList>
    </citation>
    <scope>IDENTIFICATION</scope>
    <source>
        <strain evidence="34">Thorbecke</strain>
    </source>
</reference>
<evidence type="ECO:0000256" key="11">
    <source>
        <dbReference type="ARBA" id="ARBA00022679"/>
    </source>
</evidence>
<dbReference type="GO" id="GO:0004337">
    <property type="term" value="F:(2E,6E)-farnesyl diphosphate synthase activity"/>
    <property type="evidence" value="ECO:0007669"/>
    <property type="project" value="UniProtKB-EC"/>
</dbReference>
<dbReference type="GeneTree" id="ENSGT00900000141074"/>
<dbReference type="GO" id="GO:0005759">
    <property type="term" value="C:mitochondrial matrix"/>
    <property type="evidence" value="ECO:0007669"/>
    <property type="project" value="UniProtKB-ARBA"/>
</dbReference>
<dbReference type="Proteomes" id="UP000001811">
    <property type="component" value="Chromosome 13"/>
</dbReference>
<comment type="pathway">
    <text evidence="3">Isoprenoid biosynthesis; geranyl diphosphate biosynthesis; geranyl diphosphate from dimethylallyl diphosphate and isopentenyl diphosphate: step 1/1.</text>
</comment>
<evidence type="ECO:0000256" key="31">
    <source>
        <dbReference type="ARBA" id="ARBA00062846"/>
    </source>
</evidence>
<keyword evidence="11" id="KW-0808">Transferase</keyword>
<evidence type="ECO:0000256" key="10">
    <source>
        <dbReference type="ARBA" id="ARBA00022548"/>
    </source>
</evidence>
<sequence>MSRLCRRRREIRNYSTQRAERGSCSAFRSKPPTIWLKQEPASRNRECSVPPPHATPTMPLSRWLRSVGLLLLPAPCWVPRERLLGSLRRPSLVHGYPVLGAWHSARCWCQARTEEPRALCSSLIMNGDQKPDAYAQEKQDFIQHFSQIVRVLTEEEMGHPETGDAIARLKEVLEYNAIGGKYNRGLTVLVAFRELVEPRKQDAESLQRALTVGWCVELLQAFFLVSDDIMDSSLTRRGQPCWYQKPGIGLDAVNDALLLEACIYRLLKFYCREQPYYLNLIELFLQSSYQTEIGQTLDLITAPQGSVDLSRYTEKRYKSIVKYKTAFYSFYLPVAAAMYMAGIDGEKEHANAKKILLEMGEFFQIQDDYLDLFGDPSVTGKVGTDIQDNKCSWLVVQCLQRATPEQRQILQVPGRGPGQPGVSPRGVGVTPGCRPAGSAGGRCRRLPVSTGSCSSSHSAQNSTSTPKKRMIWPQSGEIRGQRKLKPQAVSDHLGWGRGQEWMFSNPNEGCGELEAEGR</sequence>
<evidence type="ECO:0000256" key="24">
    <source>
        <dbReference type="ARBA" id="ARBA00032424"/>
    </source>
</evidence>
<evidence type="ECO:0000256" key="27">
    <source>
        <dbReference type="ARBA" id="ARBA00034546"/>
    </source>
</evidence>
<keyword evidence="22" id="KW-0379">Hydroxylation</keyword>
<dbReference type="InterPro" id="IPR000092">
    <property type="entry name" value="Polyprenyl_synt"/>
</dbReference>
<keyword evidence="19" id="KW-1207">Sterol metabolism</keyword>
<evidence type="ECO:0000256" key="4">
    <source>
        <dbReference type="ARBA" id="ARBA00005035"/>
    </source>
</evidence>
<evidence type="ECO:0000256" key="20">
    <source>
        <dbReference type="ARBA" id="ARBA00023221"/>
    </source>
</evidence>
<keyword evidence="20" id="KW-0753">Steroid metabolism</keyword>
<dbReference type="GO" id="GO:0005777">
    <property type="term" value="C:peroxisome"/>
    <property type="evidence" value="ECO:0007669"/>
    <property type="project" value="UniProtKB-ARBA"/>
</dbReference>
<dbReference type="PANTHER" id="PTHR11525">
    <property type="entry name" value="FARNESYL-PYROPHOSPHATE SYNTHETASE"/>
    <property type="match status" value="1"/>
</dbReference>
<evidence type="ECO:0000256" key="30">
    <source>
        <dbReference type="ARBA" id="ARBA00053104"/>
    </source>
</evidence>
<evidence type="ECO:0000256" key="13">
    <source>
        <dbReference type="ARBA" id="ARBA00022778"/>
    </source>
</evidence>
<feature type="compositionally biased region" description="Low complexity" evidence="33">
    <location>
        <begin position="452"/>
        <end position="464"/>
    </location>
</feature>
<comment type="subunit">
    <text evidence="31">Homodimer. Interacts with RSAD2.</text>
</comment>
<comment type="similarity">
    <text evidence="5">Belongs to the FPP/GGPP synthase family.</text>
</comment>
<dbReference type="InterPro" id="IPR033749">
    <property type="entry name" value="Polyprenyl_synt_CS"/>
</dbReference>
<evidence type="ECO:0000256" key="5">
    <source>
        <dbReference type="ARBA" id="ARBA00006706"/>
    </source>
</evidence>
<dbReference type="GO" id="GO:0046872">
    <property type="term" value="F:metal ion binding"/>
    <property type="evidence" value="ECO:0007669"/>
    <property type="project" value="UniProtKB-KW"/>
</dbReference>
<evidence type="ECO:0000256" key="23">
    <source>
        <dbReference type="ARBA" id="ARBA00032380"/>
    </source>
</evidence>
<dbReference type="Ensembl" id="ENSOCUT00000049586.1">
    <property type="protein sequence ID" value="ENSOCUP00000047498.1"/>
    <property type="gene ID" value="ENSOCUG00000033536.1"/>
</dbReference>
<dbReference type="EMBL" id="AAGW02000446">
    <property type="status" value="NOT_ANNOTATED_CDS"/>
    <property type="molecule type" value="Genomic_DNA"/>
</dbReference>
<dbReference type="AlphaFoldDB" id="A0A5F9DPF2"/>
<keyword evidence="9" id="KW-0444">Lipid biosynthesis</keyword>
<keyword evidence="13" id="KW-0152">Cholesterol biosynthesis</keyword>
<evidence type="ECO:0000256" key="3">
    <source>
        <dbReference type="ARBA" id="ARBA00004932"/>
    </source>
</evidence>
<dbReference type="Bgee" id="ENSOCUG00000033536">
    <property type="expression patterns" value="Expressed in ovary and 17 other cell types or tissues"/>
</dbReference>
<dbReference type="EC" id="2.5.1.10" evidence="6"/>
<evidence type="ECO:0000313" key="34">
    <source>
        <dbReference type="Ensembl" id="ENSOCUP00000047498.1"/>
    </source>
</evidence>
<protein>
    <recommendedName>
        <fullName evidence="27">Farnesyl pyrophosphate synthase</fullName>
        <ecNumber evidence="7">2.5.1.1</ecNumber>
        <ecNumber evidence="6">2.5.1.10</ecNumber>
    </recommendedName>
    <alternativeName>
        <fullName evidence="26">(2E,6E)-farnesyl diphosphate synthase</fullName>
    </alternativeName>
    <alternativeName>
        <fullName evidence="32">Cholesterol-regulated 39 kDa protein</fullName>
    </alternativeName>
    <alternativeName>
        <fullName evidence="25">Dimethylallyltranstransferase</fullName>
    </alternativeName>
    <alternativeName>
        <fullName evidence="24">Farnesyl diphosphate synthase</fullName>
    </alternativeName>
    <alternativeName>
        <fullName evidence="23">Geranyltranstransferase</fullName>
    </alternativeName>
</protein>
<evidence type="ECO:0000256" key="2">
    <source>
        <dbReference type="ARBA" id="ARBA00004496"/>
    </source>
</evidence>
<dbReference type="SFLD" id="SFLDS00005">
    <property type="entry name" value="Isoprenoid_Synthase_Type_I"/>
    <property type="match status" value="1"/>
</dbReference>
<evidence type="ECO:0000256" key="33">
    <source>
        <dbReference type="SAM" id="MobiDB-lite"/>
    </source>
</evidence>
<dbReference type="PROSITE" id="PS00723">
    <property type="entry name" value="POLYPRENYL_SYNTHASE_1"/>
    <property type="match status" value="1"/>
</dbReference>
<feature type="region of interest" description="Disordered" evidence="33">
    <location>
        <begin position="499"/>
        <end position="518"/>
    </location>
</feature>
<keyword evidence="16" id="KW-0007">Acetylation</keyword>
<dbReference type="CDD" id="cd00685">
    <property type="entry name" value="Trans_IPPS_HT"/>
    <property type="match status" value="1"/>
</dbReference>
<evidence type="ECO:0000256" key="32">
    <source>
        <dbReference type="ARBA" id="ARBA00075007"/>
    </source>
</evidence>
<name>A0A5F9DPF2_RABIT</name>
<comment type="pathway">
    <text evidence="4">Isoprenoid biosynthesis; farnesyl diphosphate biosynthesis; farnesyl diphosphate from geranyl diphosphate and isopentenyl diphosphate: step 1/1.</text>
</comment>
<keyword evidence="14" id="KW-0460">Magnesium</keyword>
<comment type="cofactor">
    <cofactor evidence="1">
        <name>Mg(2+)</name>
        <dbReference type="ChEBI" id="CHEBI:18420"/>
    </cofactor>
</comment>
<keyword evidence="18" id="KW-0443">Lipid metabolism</keyword>
<keyword evidence="12" id="KW-0479">Metal-binding</keyword>
<evidence type="ECO:0000256" key="25">
    <source>
        <dbReference type="ARBA" id="ARBA00032448"/>
    </source>
</evidence>
<dbReference type="InterPro" id="IPR039702">
    <property type="entry name" value="FPS1-like"/>
</dbReference>
<keyword evidence="21" id="KW-0414">Isoprene biosynthesis</keyword>
<evidence type="ECO:0000256" key="1">
    <source>
        <dbReference type="ARBA" id="ARBA00001946"/>
    </source>
</evidence>
<evidence type="ECO:0000256" key="6">
    <source>
        <dbReference type="ARBA" id="ARBA00012439"/>
    </source>
</evidence>
<organism evidence="34 35">
    <name type="scientific">Oryctolagus cuniculus</name>
    <name type="common">Rabbit</name>
    <dbReference type="NCBI Taxonomy" id="9986"/>
    <lineage>
        <taxon>Eukaryota</taxon>
        <taxon>Metazoa</taxon>
        <taxon>Chordata</taxon>
        <taxon>Craniata</taxon>
        <taxon>Vertebrata</taxon>
        <taxon>Euteleostomi</taxon>
        <taxon>Mammalia</taxon>
        <taxon>Eutheria</taxon>
        <taxon>Euarchontoglires</taxon>
        <taxon>Glires</taxon>
        <taxon>Lagomorpha</taxon>
        <taxon>Leporidae</taxon>
        <taxon>Oryctolagus</taxon>
    </lineage>
</organism>
<dbReference type="PROSITE" id="PS00444">
    <property type="entry name" value="POLYPRENYL_SYNTHASE_2"/>
    <property type="match status" value="1"/>
</dbReference>
<evidence type="ECO:0000256" key="14">
    <source>
        <dbReference type="ARBA" id="ARBA00022842"/>
    </source>
</evidence>
<evidence type="ECO:0000256" key="8">
    <source>
        <dbReference type="ARBA" id="ARBA00022490"/>
    </source>
</evidence>
<evidence type="ECO:0000256" key="12">
    <source>
        <dbReference type="ARBA" id="ARBA00022723"/>
    </source>
</evidence>
<feature type="region of interest" description="Disordered" evidence="33">
    <location>
        <begin position="411"/>
        <end position="487"/>
    </location>
</feature>
<dbReference type="FunFam" id="1.10.600.10:FF:000052">
    <property type="entry name" value="Farnesyl pyrophosphate synthase"/>
    <property type="match status" value="1"/>
</dbReference>
<reference evidence="34" key="3">
    <citation type="submission" date="2025-09" db="UniProtKB">
        <authorList>
            <consortium name="Ensembl"/>
        </authorList>
    </citation>
    <scope>IDENTIFICATION</scope>
    <source>
        <strain evidence="34">Thorbecke</strain>
    </source>
</reference>
<keyword evidence="10" id="KW-0153">Cholesterol metabolism</keyword>
<evidence type="ECO:0000256" key="18">
    <source>
        <dbReference type="ARBA" id="ARBA00023098"/>
    </source>
</evidence>
<evidence type="ECO:0000256" key="7">
    <source>
        <dbReference type="ARBA" id="ARBA00012833"/>
    </source>
</evidence>
<evidence type="ECO:0000256" key="19">
    <source>
        <dbReference type="ARBA" id="ARBA00023166"/>
    </source>
</evidence>
<comment type="subcellular location">
    <subcellularLocation>
        <location evidence="2">Cytoplasm</location>
    </subcellularLocation>
</comment>
<keyword evidence="35" id="KW-1185">Reference proteome</keyword>
<dbReference type="EMBL" id="AAGW02000445">
    <property type="status" value="NOT_ANNOTATED_CDS"/>
    <property type="molecule type" value="Genomic_DNA"/>
</dbReference>
<evidence type="ECO:0000256" key="9">
    <source>
        <dbReference type="ARBA" id="ARBA00022516"/>
    </source>
</evidence>
<dbReference type="PANTHER" id="PTHR11525:SF0">
    <property type="entry name" value="FARNESYL PYROPHOSPHATE SYNTHASE"/>
    <property type="match status" value="1"/>
</dbReference>
<reference evidence="34 35" key="1">
    <citation type="journal article" date="2011" name="Nature">
        <title>A high-resolution map of human evolutionary constraint using 29 mammals.</title>
        <authorList>
            <person name="Lindblad-Toh K."/>
            <person name="Garber M."/>
            <person name="Zuk O."/>
            <person name="Lin M.F."/>
            <person name="Parker B.J."/>
            <person name="Washietl S."/>
            <person name="Kheradpour P."/>
            <person name="Ernst J."/>
            <person name="Jordan G."/>
            <person name="Mauceli E."/>
            <person name="Ward L.D."/>
            <person name="Lowe C.B."/>
            <person name="Holloway A.K."/>
            <person name="Clamp M."/>
            <person name="Gnerre S."/>
            <person name="Alfoldi J."/>
            <person name="Beal K."/>
            <person name="Chang J."/>
            <person name="Clawson H."/>
            <person name="Cuff J."/>
            <person name="Di Palma F."/>
            <person name="Fitzgerald S."/>
            <person name="Flicek P."/>
            <person name="Guttman M."/>
            <person name="Hubisz M.J."/>
            <person name="Jaffe D.B."/>
            <person name="Jungreis I."/>
            <person name="Kent W.J."/>
            <person name="Kostka D."/>
            <person name="Lara M."/>
            <person name="Martins A.L."/>
            <person name="Massingham T."/>
            <person name="Moltke I."/>
            <person name="Raney B.J."/>
            <person name="Rasmussen M.D."/>
            <person name="Robinson J."/>
            <person name="Stark A."/>
            <person name="Vilella A.J."/>
            <person name="Wen J."/>
            <person name="Xie X."/>
            <person name="Zody M.C."/>
            <person name="Baldwin J."/>
            <person name="Bloom T."/>
            <person name="Chin C.W."/>
            <person name="Heiman D."/>
            <person name="Nicol R."/>
            <person name="Nusbaum C."/>
            <person name="Young S."/>
            <person name="Wilkinson J."/>
            <person name="Worley K.C."/>
            <person name="Kovar C.L."/>
            <person name="Muzny D.M."/>
            <person name="Gibbs R.A."/>
            <person name="Cree A."/>
            <person name="Dihn H.H."/>
            <person name="Fowler G."/>
            <person name="Jhangiani S."/>
            <person name="Joshi V."/>
            <person name="Lee S."/>
            <person name="Lewis L.R."/>
            <person name="Nazareth L.V."/>
            <person name="Okwuonu G."/>
            <person name="Santibanez J."/>
            <person name="Warren W.C."/>
            <person name="Mardis E.R."/>
            <person name="Weinstock G.M."/>
            <person name="Wilson R.K."/>
            <person name="Delehaunty K."/>
            <person name="Dooling D."/>
            <person name="Fronik C."/>
            <person name="Fulton L."/>
            <person name="Fulton B."/>
            <person name="Graves T."/>
            <person name="Minx P."/>
            <person name="Sodergren E."/>
            <person name="Birney E."/>
            <person name="Margulies E.H."/>
            <person name="Herrero J."/>
            <person name="Green E.D."/>
            <person name="Haussler D."/>
            <person name="Siepel A."/>
            <person name="Goldman N."/>
            <person name="Pollard K.S."/>
            <person name="Pedersen J.S."/>
            <person name="Lander E.S."/>
            <person name="Kellis M."/>
        </authorList>
    </citation>
    <scope>NUCLEOTIDE SEQUENCE [LARGE SCALE GENOMIC DNA]</scope>
    <source>
        <strain evidence="34 35">Thorbecke inbred</strain>
    </source>
</reference>